<comment type="caution">
    <text evidence="2">The sequence shown here is derived from an EMBL/GenBank/DDBJ whole genome shotgun (WGS) entry which is preliminary data.</text>
</comment>
<dbReference type="Proteomes" id="UP000620124">
    <property type="component" value="Unassembled WGS sequence"/>
</dbReference>
<evidence type="ECO:0000313" key="2">
    <source>
        <dbReference type="EMBL" id="KAF7333307.1"/>
    </source>
</evidence>
<gene>
    <name evidence="2" type="ORF">MVEN_02345600</name>
</gene>
<reference evidence="2" key="1">
    <citation type="submission" date="2020-05" db="EMBL/GenBank/DDBJ databases">
        <title>Mycena genomes resolve the evolution of fungal bioluminescence.</title>
        <authorList>
            <person name="Tsai I.J."/>
        </authorList>
    </citation>
    <scope>NUCLEOTIDE SEQUENCE</scope>
    <source>
        <strain evidence="2">CCC161011</strain>
    </source>
</reference>
<keyword evidence="2" id="KW-0378">Hydrolase</keyword>
<organism evidence="2 3">
    <name type="scientific">Mycena venus</name>
    <dbReference type="NCBI Taxonomy" id="2733690"/>
    <lineage>
        <taxon>Eukaryota</taxon>
        <taxon>Fungi</taxon>
        <taxon>Dikarya</taxon>
        <taxon>Basidiomycota</taxon>
        <taxon>Agaricomycotina</taxon>
        <taxon>Agaricomycetes</taxon>
        <taxon>Agaricomycetidae</taxon>
        <taxon>Agaricales</taxon>
        <taxon>Marasmiineae</taxon>
        <taxon>Mycenaceae</taxon>
        <taxon>Mycena</taxon>
    </lineage>
</organism>
<feature type="signal peptide" evidence="1">
    <location>
        <begin position="1"/>
        <end position="18"/>
    </location>
</feature>
<dbReference type="EMBL" id="JACAZI010000029">
    <property type="protein sequence ID" value="KAF7333307.1"/>
    <property type="molecule type" value="Genomic_DNA"/>
</dbReference>
<accession>A0A8H6X341</accession>
<proteinExistence type="predicted"/>
<dbReference type="GO" id="GO:0016787">
    <property type="term" value="F:hydrolase activity"/>
    <property type="evidence" value="ECO:0007669"/>
    <property type="project" value="UniProtKB-KW"/>
</dbReference>
<name>A0A8H6X341_9AGAR</name>
<keyword evidence="1" id="KW-0732">Signal</keyword>
<dbReference type="AlphaFoldDB" id="A0A8H6X341"/>
<feature type="chain" id="PRO_5034440303" evidence="1">
    <location>
        <begin position="19"/>
        <end position="79"/>
    </location>
</feature>
<evidence type="ECO:0000256" key="1">
    <source>
        <dbReference type="SAM" id="SignalP"/>
    </source>
</evidence>
<keyword evidence="3" id="KW-1185">Reference proteome</keyword>
<dbReference type="OrthoDB" id="2796951at2759"/>
<protein>
    <submittedName>
        <fullName evidence="2">Glycoside hydrolase family 79 protein</fullName>
    </submittedName>
</protein>
<sequence length="79" mass="8745">MRLPWISLFFYLFAASDSALVSIPLLASDDAPVVTGDLLSFSIGPDRWLDWAGNTSRNEFFYNALNNLVKFTGTSPPSE</sequence>
<evidence type="ECO:0000313" key="3">
    <source>
        <dbReference type="Proteomes" id="UP000620124"/>
    </source>
</evidence>